<dbReference type="AlphaFoldDB" id="A0A3B0R2E7"/>
<gene>
    <name evidence="1" type="ORF">MNBD_BACTEROID02-406</name>
</gene>
<sequence>MKKRIKHLIFCFLIVSSFNSYAQKVDSKETKSVIETEHKGNIIGRFIVSEEDILN</sequence>
<organism evidence="1">
    <name type="scientific">hydrothermal vent metagenome</name>
    <dbReference type="NCBI Taxonomy" id="652676"/>
    <lineage>
        <taxon>unclassified sequences</taxon>
        <taxon>metagenomes</taxon>
        <taxon>ecological metagenomes</taxon>
    </lineage>
</organism>
<reference evidence="1" key="1">
    <citation type="submission" date="2018-06" db="EMBL/GenBank/DDBJ databases">
        <authorList>
            <person name="Zhirakovskaya E."/>
        </authorList>
    </citation>
    <scope>NUCLEOTIDE SEQUENCE</scope>
</reference>
<protein>
    <submittedName>
        <fullName evidence="1">Uncharacterized protein</fullName>
    </submittedName>
</protein>
<evidence type="ECO:0000313" key="1">
    <source>
        <dbReference type="EMBL" id="VAV83316.1"/>
    </source>
</evidence>
<proteinExistence type="predicted"/>
<name>A0A3B0R2E7_9ZZZZ</name>
<accession>A0A3B0R2E7</accession>
<dbReference type="EMBL" id="UOEB01000069">
    <property type="protein sequence ID" value="VAV83316.1"/>
    <property type="molecule type" value="Genomic_DNA"/>
</dbReference>